<comment type="caution">
    <text evidence="2">The sequence shown here is derived from an EMBL/GenBank/DDBJ whole genome shotgun (WGS) entry which is preliminary data.</text>
</comment>
<dbReference type="AlphaFoldDB" id="A0A3N1D408"/>
<accession>A0A3N1D408</accession>
<evidence type="ECO:0000313" key="3">
    <source>
        <dbReference type="Proteomes" id="UP000272400"/>
    </source>
</evidence>
<evidence type="ECO:0000313" key="2">
    <source>
        <dbReference type="EMBL" id="ROO88267.1"/>
    </source>
</evidence>
<reference evidence="2 3" key="1">
    <citation type="submission" date="2018-11" db="EMBL/GenBank/DDBJ databases">
        <title>Sequencing the genomes of 1000 actinobacteria strains.</title>
        <authorList>
            <person name="Klenk H.-P."/>
        </authorList>
    </citation>
    <scope>NUCLEOTIDE SEQUENCE [LARGE SCALE GENOMIC DNA]</scope>
    <source>
        <strain evidence="2 3">DSM 44254</strain>
    </source>
</reference>
<dbReference type="Proteomes" id="UP000272400">
    <property type="component" value="Unassembled WGS sequence"/>
</dbReference>
<gene>
    <name evidence="2" type="ORF">EDD29_5930</name>
</gene>
<sequence>MPARRPPGVPFASRRASPGPGDRALMTGGRGTGQSRGMGLRNAGAMAALLACAAGCGSWAPDPDGPPPEPSPVGFTPVTTISAPSGEWHLDPTDEVRPEFYLGALPDAVREAVTYPTTAVYRQVGASDAPATVFFGGVLARRPDAVLDPIREAARPFGVDPEDVEMPPSSGSGLCIDSYTEDPHVSCFWSDGRTLGMLVRVGEPRTDALRPDLPPFYRALTETLP</sequence>
<organism evidence="2 3">
    <name type="scientific">Actinocorallia herbida</name>
    <dbReference type="NCBI Taxonomy" id="58109"/>
    <lineage>
        <taxon>Bacteria</taxon>
        <taxon>Bacillati</taxon>
        <taxon>Actinomycetota</taxon>
        <taxon>Actinomycetes</taxon>
        <taxon>Streptosporangiales</taxon>
        <taxon>Thermomonosporaceae</taxon>
        <taxon>Actinocorallia</taxon>
    </lineage>
</organism>
<dbReference type="EMBL" id="RJKE01000001">
    <property type="protein sequence ID" value="ROO88267.1"/>
    <property type="molecule type" value="Genomic_DNA"/>
</dbReference>
<proteinExistence type="predicted"/>
<name>A0A3N1D408_9ACTN</name>
<keyword evidence="3" id="KW-1185">Reference proteome</keyword>
<feature type="region of interest" description="Disordered" evidence="1">
    <location>
        <begin position="1"/>
        <end position="39"/>
    </location>
</feature>
<protein>
    <submittedName>
        <fullName evidence="2">Uncharacterized protein</fullName>
    </submittedName>
</protein>
<evidence type="ECO:0000256" key="1">
    <source>
        <dbReference type="SAM" id="MobiDB-lite"/>
    </source>
</evidence>